<evidence type="ECO:0000256" key="6">
    <source>
        <dbReference type="ARBA" id="ARBA00022989"/>
    </source>
</evidence>
<evidence type="ECO:0000256" key="5">
    <source>
        <dbReference type="ARBA" id="ARBA00022692"/>
    </source>
</evidence>
<keyword evidence="5 8" id="KW-0812">Transmembrane</keyword>
<dbReference type="GO" id="GO:0005886">
    <property type="term" value="C:plasma membrane"/>
    <property type="evidence" value="ECO:0007669"/>
    <property type="project" value="UniProtKB-SubCell"/>
</dbReference>
<dbReference type="InterPro" id="IPR043605">
    <property type="entry name" value="DUF883_C"/>
</dbReference>
<gene>
    <name evidence="11" type="primary">yqjD_1</name>
    <name evidence="11" type="ORF">DSM104443_00239</name>
</gene>
<proteinExistence type="inferred from homology"/>
<dbReference type="EMBL" id="CP053069">
    <property type="protein sequence ID" value="QJR09202.1"/>
    <property type="molecule type" value="Genomic_DNA"/>
</dbReference>
<sequence>MQTARPTNSQTPIARDFQNVVDDAHELLKTVQTEGEGKINEVRSRVQESIDSARVKLSDVGTQVTERAKVAATTTDEYVRANPWQAVGVGALAGAVLGFLIARR</sequence>
<comment type="subcellular location">
    <subcellularLocation>
        <location evidence="1">Cell inner membrane</location>
        <topology evidence="1">Single-pass membrane protein</topology>
    </subcellularLocation>
</comment>
<dbReference type="PANTHER" id="PTHR35893:SF3">
    <property type="entry name" value="INNER MEMBRANE PROTEIN"/>
    <property type="match status" value="1"/>
</dbReference>
<organism evidence="11 12">
    <name type="scientific">Usitatibacter rugosus</name>
    <dbReference type="NCBI Taxonomy" id="2732067"/>
    <lineage>
        <taxon>Bacteria</taxon>
        <taxon>Pseudomonadati</taxon>
        <taxon>Pseudomonadota</taxon>
        <taxon>Betaproteobacteria</taxon>
        <taxon>Nitrosomonadales</taxon>
        <taxon>Usitatibacteraceae</taxon>
        <taxon>Usitatibacter</taxon>
    </lineage>
</organism>
<evidence type="ECO:0000313" key="11">
    <source>
        <dbReference type="EMBL" id="QJR09202.1"/>
    </source>
</evidence>
<feature type="domain" description="DUF883" evidence="10">
    <location>
        <begin position="75"/>
        <end position="104"/>
    </location>
</feature>
<evidence type="ECO:0000256" key="2">
    <source>
        <dbReference type="ARBA" id="ARBA00010423"/>
    </source>
</evidence>
<accession>A0A6M4GPU5</accession>
<dbReference type="Pfam" id="PF19029">
    <property type="entry name" value="DUF883_C"/>
    <property type="match status" value="1"/>
</dbReference>
<protein>
    <recommendedName>
        <fullName evidence="13">ElaB/YqjD/DUF883 family membrane-anchored ribosome-binding protein</fullName>
    </recommendedName>
</protein>
<evidence type="ECO:0000256" key="7">
    <source>
        <dbReference type="ARBA" id="ARBA00023136"/>
    </source>
</evidence>
<evidence type="ECO:0000256" key="1">
    <source>
        <dbReference type="ARBA" id="ARBA00004377"/>
    </source>
</evidence>
<name>A0A6M4GPU5_9PROT</name>
<dbReference type="KEGG" id="uru:DSM104443_00239"/>
<feature type="domain" description="DUF883" evidence="9">
    <location>
        <begin position="13"/>
        <end position="61"/>
    </location>
</feature>
<evidence type="ECO:0000313" key="12">
    <source>
        <dbReference type="Proteomes" id="UP000501534"/>
    </source>
</evidence>
<dbReference type="Pfam" id="PF05957">
    <property type="entry name" value="DUF883"/>
    <property type="match status" value="1"/>
</dbReference>
<dbReference type="GO" id="GO:0043022">
    <property type="term" value="F:ribosome binding"/>
    <property type="evidence" value="ECO:0007669"/>
    <property type="project" value="InterPro"/>
</dbReference>
<reference evidence="11 12" key="1">
    <citation type="submission" date="2020-04" db="EMBL/GenBank/DDBJ databases">
        <title>Usitatibacter rugosus gen. nov., sp. nov. and Usitatibacter palustris sp. nov., novel members of Usitatibacteraceae fam. nov. within the order Nitrosomonadales isolated from soil.</title>
        <authorList>
            <person name="Huber K.J."/>
            <person name="Neumann-Schaal M."/>
            <person name="Geppert A."/>
            <person name="Luckner M."/>
            <person name="Wanner G."/>
            <person name="Overmann J."/>
        </authorList>
    </citation>
    <scope>NUCLEOTIDE SEQUENCE [LARGE SCALE GENOMIC DNA]</scope>
    <source>
        <strain evidence="11 12">0125_3</strain>
    </source>
</reference>
<dbReference type="RefSeq" id="WP_171088893.1">
    <property type="nucleotide sequence ID" value="NZ_CP053069.1"/>
</dbReference>
<keyword evidence="6 8" id="KW-1133">Transmembrane helix</keyword>
<evidence type="ECO:0000256" key="8">
    <source>
        <dbReference type="SAM" id="Phobius"/>
    </source>
</evidence>
<evidence type="ECO:0000259" key="10">
    <source>
        <dbReference type="Pfam" id="PF19029"/>
    </source>
</evidence>
<dbReference type="Proteomes" id="UP000501534">
    <property type="component" value="Chromosome"/>
</dbReference>
<evidence type="ECO:0000256" key="3">
    <source>
        <dbReference type="ARBA" id="ARBA00022475"/>
    </source>
</evidence>
<dbReference type="PANTHER" id="PTHR35893">
    <property type="entry name" value="INNER MEMBRANE PROTEIN-RELATED"/>
    <property type="match status" value="1"/>
</dbReference>
<dbReference type="InterPro" id="IPR043604">
    <property type="entry name" value="DUF883_N"/>
</dbReference>
<evidence type="ECO:0000256" key="4">
    <source>
        <dbReference type="ARBA" id="ARBA00022519"/>
    </source>
</evidence>
<keyword evidence="12" id="KW-1185">Reference proteome</keyword>
<feature type="transmembrane region" description="Helical" evidence="8">
    <location>
        <begin position="84"/>
        <end position="102"/>
    </location>
</feature>
<keyword evidence="7 8" id="KW-0472">Membrane</keyword>
<dbReference type="AlphaFoldDB" id="A0A6M4GPU5"/>
<evidence type="ECO:0000259" key="9">
    <source>
        <dbReference type="Pfam" id="PF05957"/>
    </source>
</evidence>
<dbReference type="InterPro" id="IPR010279">
    <property type="entry name" value="YqjD/ElaB"/>
</dbReference>
<keyword evidence="4" id="KW-0997">Cell inner membrane</keyword>
<comment type="similarity">
    <text evidence="2">Belongs to the ElaB/YgaM/YqjD family.</text>
</comment>
<keyword evidence="3" id="KW-1003">Cell membrane</keyword>
<evidence type="ECO:0008006" key="13">
    <source>
        <dbReference type="Google" id="ProtNLM"/>
    </source>
</evidence>